<evidence type="ECO:0000313" key="1">
    <source>
        <dbReference type="EMBL" id="QHT77678.1"/>
    </source>
</evidence>
<protein>
    <submittedName>
        <fullName evidence="1">Uncharacterized protein</fullName>
    </submittedName>
</protein>
<dbReference type="AlphaFoldDB" id="A0A6C0HAR4"/>
<organism evidence="1">
    <name type="scientific">viral metagenome</name>
    <dbReference type="NCBI Taxonomy" id="1070528"/>
    <lineage>
        <taxon>unclassified sequences</taxon>
        <taxon>metagenomes</taxon>
        <taxon>organismal metagenomes</taxon>
    </lineage>
</organism>
<dbReference type="EMBL" id="MN739920">
    <property type="protein sequence ID" value="QHT77678.1"/>
    <property type="molecule type" value="Genomic_DNA"/>
</dbReference>
<reference evidence="1" key="1">
    <citation type="journal article" date="2020" name="Nature">
        <title>Giant virus diversity and host interactions through global metagenomics.</title>
        <authorList>
            <person name="Schulz F."/>
            <person name="Roux S."/>
            <person name="Paez-Espino D."/>
            <person name="Jungbluth S."/>
            <person name="Walsh D.A."/>
            <person name="Denef V.J."/>
            <person name="McMahon K.D."/>
            <person name="Konstantinidis K.T."/>
            <person name="Eloe-Fadrosh E.A."/>
            <person name="Kyrpides N.C."/>
            <person name="Woyke T."/>
        </authorList>
    </citation>
    <scope>NUCLEOTIDE SEQUENCE</scope>
    <source>
        <strain evidence="1">GVMAG-M-3300023179-90</strain>
    </source>
</reference>
<name>A0A6C0HAR4_9ZZZZ</name>
<proteinExistence type="predicted"/>
<accession>A0A6C0HAR4</accession>
<sequence length="402" mass="48437">MICLISDKIFNINNENEYNSKLLDELLVLCKNNSNNDIIILFILDVPREYEIYEYLLETDIYLYTQWQLFYNYLKEYKIIVTSKEKSITLLQFAKKIYYYCKKTNIYYSTEIKGKKTLYLNEYDNVDENDIHYFDNIICDNNFQSNENVVFKKCNFGKIIQFKKTKIQLRKENHITNQNVIFINSSDIDLKKIDKIIYAVSELQKYNILLIIYMPNYINFNVNVKKSDLTINHNDELIYKYINREVKLDKSVLENNEEELQININLPNDAIINYDAIVNLLKEQKLNYSFINHYIPLNEIVQYIYMSDIYIPITNDFNYISLISQKCETYTIFTNDSYNSQEYCVYGDIPMLVSKDYYFNISNQRIEKILRVDDIRQSIETYLNNKNNPEFIYKKEFCHFLF</sequence>